<organism evidence="2 3">
    <name type="scientific">Mycolicibacterium madagascariense</name>
    <dbReference type="NCBI Taxonomy" id="212765"/>
    <lineage>
        <taxon>Bacteria</taxon>
        <taxon>Bacillati</taxon>
        <taxon>Actinomycetota</taxon>
        <taxon>Actinomycetes</taxon>
        <taxon>Mycobacteriales</taxon>
        <taxon>Mycobacteriaceae</taxon>
        <taxon>Mycolicibacterium</taxon>
    </lineage>
</organism>
<keyword evidence="3" id="KW-1185">Reference proteome</keyword>
<keyword evidence="1" id="KW-0812">Transmembrane</keyword>
<dbReference type="AlphaFoldDB" id="A0A7I7XI22"/>
<dbReference type="Proteomes" id="UP000466517">
    <property type="component" value="Chromosome"/>
</dbReference>
<name>A0A7I7XI22_9MYCO</name>
<evidence type="ECO:0000313" key="2">
    <source>
        <dbReference type="EMBL" id="BBZ28857.1"/>
    </source>
</evidence>
<protein>
    <submittedName>
        <fullName evidence="2">Uncharacterized protein</fullName>
    </submittedName>
</protein>
<sequence>MLVVEVCGSVLAAVGVWSTVLVTAAVFAAAVFVPGAEWVSGVVRVVDAAVGVCAVVSAVEEAADPVCVVALRPVVLG</sequence>
<evidence type="ECO:0000313" key="3">
    <source>
        <dbReference type="Proteomes" id="UP000466517"/>
    </source>
</evidence>
<keyword evidence="1" id="KW-0472">Membrane</keyword>
<feature type="transmembrane region" description="Helical" evidence="1">
    <location>
        <begin position="12"/>
        <end position="33"/>
    </location>
</feature>
<dbReference type="EMBL" id="AP022610">
    <property type="protein sequence ID" value="BBZ28857.1"/>
    <property type="molecule type" value="Genomic_DNA"/>
</dbReference>
<proteinExistence type="predicted"/>
<accession>A0A7I7XI22</accession>
<evidence type="ECO:0000256" key="1">
    <source>
        <dbReference type="SAM" id="Phobius"/>
    </source>
</evidence>
<dbReference type="KEGG" id="mmag:MMAD_31520"/>
<reference evidence="2 3" key="1">
    <citation type="journal article" date="2019" name="Emerg. Microbes Infect.">
        <title>Comprehensive subspecies identification of 175 nontuberculous mycobacteria species based on 7547 genomic profiles.</title>
        <authorList>
            <person name="Matsumoto Y."/>
            <person name="Kinjo T."/>
            <person name="Motooka D."/>
            <person name="Nabeya D."/>
            <person name="Jung N."/>
            <person name="Uechi K."/>
            <person name="Horii T."/>
            <person name="Iida T."/>
            <person name="Fujita J."/>
            <person name="Nakamura S."/>
        </authorList>
    </citation>
    <scope>NUCLEOTIDE SEQUENCE [LARGE SCALE GENOMIC DNA]</scope>
    <source>
        <strain evidence="2 3">JCM 13574</strain>
    </source>
</reference>
<gene>
    <name evidence="2" type="ORF">MMAD_31520</name>
</gene>
<keyword evidence="1" id="KW-1133">Transmembrane helix</keyword>